<feature type="transmembrane region" description="Helical" evidence="11">
    <location>
        <begin position="302"/>
        <end position="320"/>
    </location>
</feature>
<sequence length="389" mass="42393">MSSEPKSGDFTASPLAEQPDVVPATARDLEGQVDGDGDDTKDSISAFKALGWLDRFLALWIFLAMAIGIILGNFVPSTGPALQKGKFVGVSVPIAVGLLVMMYPILCKVRYESLHKLLAQRSMWKQILFSVVVNWVVAPFLMLGLAWAFLPDKSDLRSGLILVGLGRCIAMVLIWNGLAGGDNEYCAILVAINSILQMVLFAPLAVFFIRVIGGETGVRDVSYEVVATSVGVFLGIPLAAAIITRFALRMTAGPAWYERVFLRFAAPWSLIGLLYTIVVLFASQGRQVVHQVVSVVRVAAPLVVYFISIFCVTLFITYRLGFKYPLAVTQSFTASSNNFELAIAVAVATFGPDSDQALASTVGPLIEVPVLLGLVYLMRFMRKRWDWKA</sequence>
<evidence type="ECO:0000313" key="13">
    <source>
        <dbReference type="Proteomes" id="UP000245956"/>
    </source>
</evidence>
<name>A0A2U3DW42_PURLI</name>
<evidence type="ECO:0000256" key="9">
    <source>
        <dbReference type="PIRNR" id="PIRNR005508"/>
    </source>
</evidence>
<dbReference type="FunFam" id="1.20.1530.20:FF:000009">
    <property type="entry name" value="Arsenite transporter, ACR3 family"/>
    <property type="match status" value="1"/>
</dbReference>
<feature type="transmembrane region" description="Helical" evidence="11">
    <location>
        <begin position="87"/>
        <end position="106"/>
    </location>
</feature>
<protein>
    <recommendedName>
        <fullName evidence="14">Arsenical-resistance protein</fullName>
    </recommendedName>
</protein>
<organism evidence="12 13">
    <name type="scientific">Purpureocillium lilacinum</name>
    <name type="common">Paecilomyces lilacinus</name>
    <dbReference type="NCBI Taxonomy" id="33203"/>
    <lineage>
        <taxon>Eukaryota</taxon>
        <taxon>Fungi</taxon>
        <taxon>Dikarya</taxon>
        <taxon>Ascomycota</taxon>
        <taxon>Pezizomycotina</taxon>
        <taxon>Sordariomycetes</taxon>
        <taxon>Hypocreomycetidae</taxon>
        <taxon>Hypocreales</taxon>
        <taxon>Ophiocordycipitaceae</taxon>
        <taxon>Purpureocillium</taxon>
    </lineage>
</organism>
<evidence type="ECO:0000256" key="2">
    <source>
        <dbReference type="ARBA" id="ARBA00010110"/>
    </source>
</evidence>
<dbReference type="Pfam" id="PF01758">
    <property type="entry name" value="SBF"/>
    <property type="match status" value="1"/>
</dbReference>
<comment type="caution">
    <text evidence="12">The sequence shown here is derived from an EMBL/GenBank/DDBJ whole genome shotgun (WGS) entry which is preliminary data.</text>
</comment>
<keyword evidence="4 9" id="KW-1003">Cell membrane</keyword>
<dbReference type="PANTHER" id="PTHR43057:SF1">
    <property type="entry name" value="ARSENICAL-RESISTANCE PROTEIN 3"/>
    <property type="match status" value="1"/>
</dbReference>
<dbReference type="PIRSF" id="PIRSF005508">
    <property type="entry name" value="Acr3"/>
    <property type="match status" value="1"/>
</dbReference>
<feature type="transmembrane region" description="Helical" evidence="11">
    <location>
        <begin position="332"/>
        <end position="351"/>
    </location>
</feature>
<evidence type="ECO:0000313" key="12">
    <source>
        <dbReference type="EMBL" id="PWI66478.1"/>
    </source>
</evidence>
<evidence type="ECO:0000256" key="3">
    <source>
        <dbReference type="ARBA" id="ARBA00022448"/>
    </source>
</evidence>
<dbReference type="GO" id="GO:0015297">
    <property type="term" value="F:antiporter activity"/>
    <property type="evidence" value="ECO:0007669"/>
    <property type="project" value="UniProtKB-UniRule"/>
</dbReference>
<proteinExistence type="inferred from homology"/>
<feature type="transmembrane region" description="Helical" evidence="11">
    <location>
        <begin position="56"/>
        <end position="75"/>
    </location>
</feature>
<keyword evidence="5 9" id="KW-0812">Transmembrane</keyword>
<feature type="transmembrane region" description="Helical" evidence="11">
    <location>
        <begin position="357"/>
        <end position="378"/>
    </location>
</feature>
<dbReference type="Gene3D" id="1.20.1530.20">
    <property type="match status" value="1"/>
</dbReference>
<dbReference type="GO" id="GO:0015104">
    <property type="term" value="F:antimonite transmembrane transporter activity"/>
    <property type="evidence" value="ECO:0007669"/>
    <property type="project" value="TreeGrafter"/>
</dbReference>
<reference evidence="12 13" key="1">
    <citation type="journal article" date="2016" name="Front. Microbiol.">
        <title>Genome and transcriptome sequences reveal the specific parasitism of the nematophagous Purpureocillium lilacinum 36-1.</title>
        <authorList>
            <person name="Xie J."/>
            <person name="Li S."/>
            <person name="Mo C."/>
            <person name="Xiao X."/>
            <person name="Peng D."/>
            <person name="Wang G."/>
            <person name="Xiao Y."/>
        </authorList>
    </citation>
    <scope>NUCLEOTIDE SEQUENCE [LARGE SCALE GENOMIC DNA]</scope>
    <source>
        <strain evidence="12 13">36-1</strain>
    </source>
</reference>
<evidence type="ECO:0000256" key="6">
    <source>
        <dbReference type="ARBA" id="ARBA00022849"/>
    </source>
</evidence>
<comment type="similarity">
    <text evidence="2 9">Belongs to the arsenical resistance-3 (ACR3) (TC 2.A.59) family.</text>
</comment>
<keyword evidence="6" id="KW-0059">Arsenical resistance</keyword>
<evidence type="ECO:0000256" key="4">
    <source>
        <dbReference type="ARBA" id="ARBA00022475"/>
    </source>
</evidence>
<evidence type="ECO:0000256" key="7">
    <source>
        <dbReference type="ARBA" id="ARBA00022989"/>
    </source>
</evidence>
<dbReference type="InterPro" id="IPR004706">
    <property type="entry name" value="Arsenical-R_Acr3"/>
</dbReference>
<keyword evidence="8 9" id="KW-0472">Membrane</keyword>
<dbReference type="GO" id="GO:0015105">
    <property type="term" value="F:arsenite transmembrane transporter activity"/>
    <property type="evidence" value="ECO:0007669"/>
    <property type="project" value="TreeGrafter"/>
</dbReference>
<evidence type="ECO:0000256" key="10">
    <source>
        <dbReference type="SAM" id="MobiDB-lite"/>
    </source>
</evidence>
<dbReference type="Proteomes" id="UP000245956">
    <property type="component" value="Unassembled WGS sequence"/>
</dbReference>
<accession>A0A2U3DW42</accession>
<dbReference type="PANTHER" id="PTHR43057">
    <property type="entry name" value="ARSENITE EFFLUX TRANSPORTER"/>
    <property type="match status" value="1"/>
</dbReference>
<evidence type="ECO:0000256" key="11">
    <source>
        <dbReference type="SAM" id="Phobius"/>
    </source>
</evidence>
<dbReference type="InterPro" id="IPR002657">
    <property type="entry name" value="BilAc:Na_symport/Acr3"/>
</dbReference>
<feature type="transmembrane region" description="Helical" evidence="11">
    <location>
        <begin position="156"/>
        <end position="175"/>
    </location>
</feature>
<dbReference type="EMBL" id="LCWV01000024">
    <property type="protein sequence ID" value="PWI66478.1"/>
    <property type="molecule type" value="Genomic_DNA"/>
</dbReference>
<dbReference type="GO" id="GO:0046685">
    <property type="term" value="P:response to arsenic-containing substance"/>
    <property type="evidence" value="ECO:0007669"/>
    <property type="project" value="UniProtKB-KW"/>
</dbReference>
<feature type="region of interest" description="Disordered" evidence="10">
    <location>
        <begin position="1"/>
        <end position="38"/>
    </location>
</feature>
<feature type="transmembrane region" description="Helical" evidence="11">
    <location>
        <begin position="187"/>
        <end position="213"/>
    </location>
</feature>
<evidence type="ECO:0008006" key="14">
    <source>
        <dbReference type="Google" id="ProtNLM"/>
    </source>
</evidence>
<dbReference type="InterPro" id="IPR038770">
    <property type="entry name" value="Na+/solute_symporter_sf"/>
</dbReference>
<comment type="subcellular location">
    <subcellularLocation>
        <location evidence="1 9">Cell membrane</location>
        <topology evidence="1 9">Multi-pass membrane protein</topology>
    </subcellularLocation>
</comment>
<feature type="transmembrane region" description="Helical" evidence="11">
    <location>
        <begin position="225"/>
        <end position="248"/>
    </location>
</feature>
<evidence type="ECO:0000256" key="8">
    <source>
        <dbReference type="ARBA" id="ARBA00023136"/>
    </source>
</evidence>
<feature type="transmembrane region" description="Helical" evidence="11">
    <location>
        <begin position="127"/>
        <end position="150"/>
    </location>
</feature>
<dbReference type="GO" id="GO:0005886">
    <property type="term" value="C:plasma membrane"/>
    <property type="evidence" value="ECO:0007669"/>
    <property type="project" value="UniProtKB-SubCell"/>
</dbReference>
<keyword evidence="7 9" id="KW-1133">Transmembrane helix</keyword>
<gene>
    <name evidence="12" type="ORF">PCL_04891</name>
</gene>
<evidence type="ECO:0000256" key="5">
    <source>
        <dbReference type="ARBA" id="ARBA00022692"/>
    </source>
</evidence>
<dbReference type="NCBIfam" id="TIGR00832">
    <property type="entry name" value="acr3"/>
    <property type="match status" value="1"/>
</dbReference>
<keyword evidence="3 9" id="KW-0813">Transport</keyword>
<evidence type="ECO:0000256" key="1">
    <source>
        <dbReference type="ARBA" id="ARBA00004651"/>
    </source>
</evidence>
<dbReference type="AlphaFoldDB" id="A0A2U3DW42"/>
<feature type="transmembrane region" description="Helical" evidence="11">
    <location>
        <begin position="260"/>
        <end position="282"/>
    </location>
</feature>